<dbReference type="Proteomes" id="UP000326169">
    <property type="component" value="Unassembled WGS sequence"/>
</dbReference>
<evidence type="ECO:0000313" key="2">
    <source>
        <dbReference type="Proteomes" id="UP000326169"/>
    </source>
</evidence>
<evidence type="ECO:0000313" key="1">
    <source>
        <dbReference type="EMBL" id="GCE93328.1"/>
    </source>
</evidence>
<reference evidence="1 2" key="1">
    <citation type="journal article" date="2019" name="J Genomics">
        <title>The Draft Genome of a Hydrogen-producing Cyanobacterium, Arthrospira platensis NIES-46.</title>
        <authorList>
            <person name="Suzuki S."/>
            <person name="Yamaguchi H."/>
            <person name="Kawachi M."/>
        </authorList>
    </citation>
    <scope>NUCLEOTIDE SEQUENCE [LARGE SCALE GENOMIC DNA]</scope>
    <source>
        <strain evidence="1 2">NIES-46</strain>
    </source>
</reference>
<protein>
    <submittedName>
        <fullName evidence="1">Uncharacterized protein</fullName>
    </submittedName>
</protein>
<gene>
    <name evidence="1" type="ORF">NIES46_13780</name>
</gene>
<proteinExistence type="predicted"/>
<comment type="caution">
    <text evidence="1">The sequence shown here is derived from an EMBL/GenBank/DDBJ whole genome shotgun (WGS) entry which is preliminary data.</text>
</comment>
<name>A0A5M3T5P3_LIMPL</name>
<organism evidence="1 2">
    <name type="scientific">Limnospira platensis NIES-46</name>
    <dbReference type="NCBI Taxonomy" id="1236695"/>
    <lineage>
        <taxon>Bacteria</taxon>
        <taxon>Bacillati</taxon>
        <taxon>Cyanobacteriota</taxon>
        <taxon>Cyanophyceae</taxon>
        <taxon>Oscillatoriophycideae</taxon>
        <taxon>Oscillatoriales</taxon>
        <taxon>Sirenicapillariaceae</taxon>
        <taxon>Limnospira</taxon>
    </lineage>
</organism>
<keyword evidence="2" id="KW-1185">Reference proteome</keyword>
<sequence>MSKVYTTQELLRILQDEKKACLNGKRLNLKATPGVGNPVIDHFLKPDAIQKFTAYQDFKAAVHEYQRENQVSGIVWRQIQVAEIILDYPMIGEQLIALPEDLEILKQAKDRLIDFWYRVTENMDLYLSLNGGKNHRQIKGYDIDAIAQRTEWACVWKWEKSHFLEMLLQLGWGQPGEASDRRGWPDSGSEYIHAVRSGKLPIC</sequence>
<dbReference type="RefSeq" id="WP_006619307.1">
    <property type="nucleotide sequence ID" value="NZ_BIMW01000072.1"/>
</dbReference>
<accession>A0A5M3T5P3</accession>
<dbReference type="EMBL" id="BIMW01000072">
    <property type="protein sequence ID" value="GCE93328.1"/>
    <property type="molecule type" value="Genomic_DNA"/>
</dbReference>
<dbReference type="GeneID" id="301682265"/>